<sequence length="303" mass="32899">MPATGQLPLGRAHDAALRVPCSADDPDLGAWEAPRPEDARMTWEDIQQICAAGDLDHLLRAKDLEARYLAWATRIRARWGGVEAYVRGVRLGWASDDVGVPAPALGDDHFRDTADEDRVKRLPNDWPYAVPAGCEHWVVWSRLPIYSPSLFQTPDSPFAAGAAREALYAAVSHDGIRGLTGSAASSSPRVIGLATREYLSASPLVQTAPPSGASPLFSSVPLPSTDPAAPTLAPPTLESATDLAERAHAWAGRFVQAYVRRVWDEAQWETAWFCNPPHLRTVPGLSHFHVIARRKSTHAAAQT</sequence>
<keyword evidence="2" id="KW-1185">Reference proteome</keyword>
<dbReference type="OrthoDB" id="498286at2759"/>
<dbReference type="InterPro" id="IPR022036">
    <property type="entry name" value="DUF3605"/>
</dbReference>
<dbReference type="RefSeq" id="XP_025596597.1">
    <property type="nucleotide sequence ID" value="XM_025743069.1"/>
</dbReference>
<dbReference type="PANTHER" id="PTHR35020">
    <property type="entry name" value="N-ACETYLGLUCOSAMINE-INDUCED PROTEIN 1"/>
    <property type="match status" value="1"/>
</dbReference>
<evidence type="ECO:0000313" key="2">
    <source>
        <dbReference type="Proteomes" id="UP000245946"/>
    </source>
</evidence>
<protein>
    <submittedName>
        <fullName evidence="1">Uncharacterized protein</fullName>
    </submittedName>
</protein>
<dbReference type="Pfam" id="PF12239">
    <property type="entry name" value="DUF3605"/>
    <property type="match status" value="1"/>
</dbReference>
<dbReference type="Proteomes" id="UP000245946">
    <property type="component" value="Unassembled WGS sequence"/>
</dbReference>
<dbReference type="GeneID" id="37270613"/>
<dbReference type="AlphaFoldDB" id="A0A316Z5S2"/>
<organism evidence="1 2">
    <name type="scientific">Tilletiopsis washingtonensis</name>
    <dbReference type="NCBI Taxonomy" id="58919"/>
    <lineage>
        <taxon>Eukaryota</taxon>
        <taxon>Fungi</taxon>
        <taxon>Dikarya</taxon>
        <taxon>Basidiomycota</taxon>
        <taxon>Ustilaginomycotina</taxon>
        <taxon>Exobasidiomycetes</taxon>
        <taxon>Entylomatales</taxon>
        <taxon>Entylomatales incertae sedis</taxon>
        <taxon>Tilletiopsis</taxon>
    </lineage>
</organism>
<dbReference type="GO" id="GO:0005737">
    <property type="term" value="C:cytoplasm"/>
    <property type="evidence" value="ECO:0007669"/>
    <property type="project" value="TreeGrafter"/>
</dbReference>
<evidence type="ECO:0000313" key="1">
    <source>
        <dbReference type="EMBL" id="PWN96318.1"/>
    </source>
</evidence>
<dbReference type="GO" id="GO:0006044">
    <property type="term" value="P:N-acetylglucosamine metabolic process"/>
    <property type="evidence" value="ECO:0007669"/>
    <property type="project" value="TreeGrafter"/>
</dbReference>
<accession>A0A316Z5S2</accession>
<reference evidence="1 2" key="1">
    <citation type="journal article" date="2018" name="Mol. Biol. Evol.">
        <title>Broad Genomic Sampling Reveals a Smut Pathogenic Ancestry of the Fungal Clade Ustilaginomycotina.</title>
        <authorList>
            <person name="Kijpornyongpan T."/>
            <person name="Mondo S.J."/>
            <person name="Barry K."/>
            <person name="Sandor L."/>
            <person name="Lee J."/>
            <person name="Lipzen A."/>
            <person name="Pangilinan J."/>
            <person name="LaButti K."/>
            <person name="Hainaut M."/>
            <person name="Henrissat B."/>
            <person name="Grigoriev I.V."/>
            <person name="Spatafora J.W."/>
            <person name="Aime M.C."/>
        </authorList>
    </citation>
    <scope>NUCLEOTIDE SEQUENCE [LARGE SCALE GENOMIC DNA]</scope>
    <source>
        <strain evidence="1 2">MCA 4186</strain>
    </source>
</reference>
<gene>
    <name evidence="1" type="ORF">FA09DRAFT_331544</name>
</gene>
<dbReference type="EMBL" id="KZ819300">
    <property type="protein sequence ID" value="PWN96318.1"/>
    <property type="molecule type" value="Genomic_DNA"/>
</dbReference>
<name>A0A316Z5S2_9BASI</name>
<proteinExistence type="predicted"/>
<dbReference type="PANTHER" id="PTHR35020:SF2">
    <property type="entry name" value="N-ACETYLGLUCOSAMINE-INDUCED PROTEIN 1"/>
    <property type="match status" value="1"/>
</dbReference>
<dbReference type="STRING" id="58919.A0A316Z5S2"/>